<comment type="caution">
    <text evidence="6">Lacks conserved residue(s) required for the propagation of feature annotation.</text>
</comment>
<proteinExistence type="inferred from homology"/>
<dbReference type="InterPro" id="IPR003680">
    <property type="entry name" value="Flavodoxin_fold"/>
</dbReference>
<comment type="subunit">
    <text evidence="6">Homodimer.</text>
</comment>
<name>A0A2N7AXR1_9LACO</name>
<evidence type="ECO:0000256" key="1">
    <source>
        <dbReference type="ARBA" id="ARBA00022630"/>
    </source>
</evidence>
<dbReference type="InterPro" id="IPR029039">
    <property type="entry name" value="Flavoprotein-like_sf"/>
</dbReference>
<dbReference type="GO" id="GO:0009055">
    <property type="term" value="F:electron transfer activity"/>
    <property type="evidence" value="ECO:0007669"/>
    <property type="project" value="UniProtKB-UniRule"/>
</dbReference>
<keyword evidence="2 6" id="KW-0288">FMN</keyword>
<comment type="similarity">
    <text evidence="6">Belongs to the azoreductase type 1 family.</text>
</comment>
<keyword evidence="9" id="KW-1185">Reference proteome</keyword>
<dbReference type="Gene3D" id="3.40.50.360">
    <property type="match status" value="1"/>
</dbReference>
<dbReference type="HAMAP" id="MF_01216">
    <property type="entry name" value="Azoreductase_type1"/>
    <property type="match status" value="1"/>
</dbReference>
<evidence type="ECO:0000259" key="7">
    <source>
        <dbReference type="Pfam" id="PF02525"/>
    </source>
</evidence>
<keyword evidence="3 6" id="KW-0560">Oxidoreductase</keyword>
<evidence type="ECO:0000313" key="8">
    <source>
        <dbReference type="EMBL" id="PMD73879.1"/>
    </source>
</evidence>
<feature type="domain" description="Flavodoxin-like fold" evidence="7">
    <location>
        <begin position="3"/>
        <end position="203"/>
    </location>
</feature>
<protein>
    <recommendedName>
        <fullName evidence="6">FMN dependent NADH:quinone oxidoreductase</fullName>
        <ecNumber evidence="6">1.6.5.-</ecNumber>
    </recommendedName>
    <alternativeName>
        <fullName evidence="6">Azo-dye reductase</fullName>
    </alternativeName>
    <alternativeName>
        <fullName evidence="6">FMN-dependent NADH-azo compound oxidoreductase</fullName>
    </alternativeName>
    <alternativeName>
        <fullName evidence="6">FMN-dependent NADH-azoreductase</fullName>
        <ecNumber evidence="6">1.7.1.17</ecNumber>
    </alternativeName>
</protein>
<evidence type="ECO:0000256" key="6">
    <source>
        <dbReference type="HAMAP-Rule" id="MF_01216"/>
    </source>
</evidence>
<dbReference type="PANTHER" id="PTHR43741:SF4">
    <property type="entry name" value="FMN-DEPENDENT NADH:QUINONE OXIDOREDUCTASE"/>
    <property type="match status" value="1"/>
</dbReference>
<comment type="catalytic activity">
    <reaction evidence="5">
        <text>N,N-dimethyl-1,4-phenylenediamine + anthranilate + 2 NAD(+) = 2-(4-dimethylaminophenyl)diazenylbenzoate + 2 NADH + 2 H(+)</text>
        <dbReference type="Rhea" id="RHEA:55872"/>
        <dbReference type="ChEBI" id="CHEBI:15378"/>
        <dbReference type="ChEBI" id="CHEBI:15783"/>
        <dbReference type="ChEBI" id="CHEBI:16567"/>
        <dbReference type="ChEBI" id="CHEBI:57540"/>
        <dbReference type="ChEBI" id="CHEBI:57945"/>
        <dbReference type="ChEBI" id="CHEBI:71579"/>
        <dbReference type="EC" id="1.7.1.17"/>
    </reaction>
    <physiologicalReaction direction="right-to-left" evidence="5">
        <dbReference type="Rhea" id="RHEA:55874"/>
    </physiologicalReaction>
</comment>
<dbReference type="EC" id="1.7.1.17" evidence="6"/>
<dbReference type="GO" id="GO:0016652">
    <property type="term" value="F:oxidoreductase activity, acting on NAD(P)H as acceptor"/>
    <property type="evidence" value="ECO:0007669"/>
    <property type="project" value="UniProtKB-UniRule"/>
</dbReference>
<reference evidence="8 9" key="1">
    <citation type="submission" date="2017-05" db="EMBL/GenBank/DDBJ databases">
        <title>Lactobacillus nurukis nov., sp. nov., isolated from nuruk.</title>
        <authorList>
            <person name="Kim S.-J."/>
        </authorList>
    </citation>
    <scope>NUCLEOTIDE SEQUENCE [LARGE SCALE GENOMIC DNA]</scope>
    <source>
        <strain evidence="8 9">SYF10-1a</strain>
    </source>
</reference>
<dbReference type="SUPFAM" id="SSF52218">
    <property type="entry name" value="Flavoproteins"/>
    <property type="match status" value="1"/>
</dbReference>
<keyword evidence="4 6" id="KW-0520">NAD</keyword>
<evidence type="ECO:0000256" key="4">
    <source>
        <dbReference type="ARBA" id="ARBA00023027"/>
    </source>
</evidence>
<dbReference type="InterPro" id="IPR050104">
    <property type="entry name" value="FMN-dep_NADH:Q_OxRdtase_AzoR1"/>
</dbReference>
<comment type="caution">
    <text evidence="8">The sequence shown here is derived from an EMBL/GenBank/DDBJ whole genome shotgun (WGS) entry which is preliminary data.</text>
</comment>
<sequence length="213" mass="24484">MPKVLVIYAHPETAKGSSTRELYKHFINSYSKKNPNDEIIVHNVSEYMPFPLKRIAVSIYNKTLAKSELNADEERFSEARQKWIDEFVDADKYVFVNPMYNLFLPTEMKSYIDMVMQAHTTFHYDQNGFYVGDLKNKKAIHLQCSGGKYHCSASDPDPKIQDLADQYLQTMLHVMGIDDYTSVFAEGMDQDPVNAIEILDNAYIKAENAGQNF</sequence>
<comment type="function">
    <text evidence="6">Quinone reductase that provides resistance to thiol-specific stress caused by electrophilic quinones.</text>
</comment>
<feature type="binding site" evidence="6">
    <location>
        <begin position="99"/>
        <end position="102"/>
    </location>
    <ligand>
        <name>FMN</name>
        <dbReference type="ChEBI" id="CHEBI:58210"/>
    </ligand>
</feature>
<dbReference type="GO" id="GO:0016655">
    <property type="term" value="F:oxidoreductase activity, acting on NAD(P)H, quinone or similar compound as acceptor"/>
    <property type="evidence" value="ECO:0007669"/>
    <property type="project" value="InterPro"/>
</dbReference>
<dbReference type="InterPro" id="IPR023048">
    <property type="entry name" value="NADH:quinone_OxRdtase_FMN_depd"/>
</dbReference>
<evidence type="ECO:0000256" key="3">
    <source>
        <dbReference type="ARBA" id="ARBA00023002"/>
    </source>
</evidence>
<dbReference type="Pfam" id="PF02525">
    <property type="entry name" value="Flavodoxin_2"/>
    <property type="match status" value="1"/>
</dbReference>
<dbReference type="EC" id="1.6.5.-" evidence="6"/>
<dbReference type="RefSeq" id="WP_102194990.1">
    <property type="nucleotide sequence ID" value="NZ_NIPR01000001.1"/>
</dbReference>
<keyword evidence="1 6" id="KW-0285">Flavoprotein</keyword>
<dbReference type="OrthoDB" id="9805013at2"/>
<dbReference type="Proteomes" id="UP000235649">
    <property type="component" value="Unassembled WGS sequence"/>
</dbReference>
<dbReference type="EMBL" id="NIPR01000001">
    <property type="protein sequence ID" value="PMD73879.1"/>
    <property type="molecule type" value="Genomic_DNA"/>
</dbReference>
<comment type="cofactor">
    <cofactor evidence="6">
        <name>FMN</name>
        <dbReference type="ChEBI" id="CHEBI:58210"/>
    </cofactor>
    <text evidence="6">Binds 1 FMN per subunit.</text>
</comment>
<evidence type="ECO:0000256" key="5">
    <source>
        <dbReference type="ARBA" id="ARBA00048542"/>
    </source>
</evidence>
<comment type="function">
    <text evidence="6">Also exhibits azoreductase activity. Catalyzes the reductive cleavage of the azo bond in aromatic azo compounds to the corresponding amines.</text>
</comment>
<dbReference type="AlphaFoldDB" id="A0A2N7AXR1"/>
<comment type="catalytic activity">
    <reaction evidence="6">
        <text>2 a quinone + NADH + H(+) = 2 a 1,4-benzosemiquinone + NAD(+)</text>
        <dbReference type="Rhea" id="RHEA:65952"/>
        <dbReference type="ChEBI" id="CHEBI:15378"/>
        <dbReference type="ChEBI" id="CHEBI:57540"/>
        <dbReference type="ChEBI" id="CHEBI:57945"/>
        <dbReference type="ChEBI" id="CHEBI:132124"/>
        <dbReference type="ChEBI" id="CHEBI:134225"/>
    </reaction>
</comment>
<accession>A0A2N7AXR1</accession>
<evidence type="ECO:0000256" key="2">
    <source>
        <dbReference type="ARBA" id="ARBA00022643"/>
    </source>
</evidence>
<dbReference type="PANTHER" id="PTHR43741">
    <property type="entry name" value="FMN-DEPENDENT NADH-AZOREDUCTASE 1"/>
    <property type="match status" value="1"/>
</dbReference>
<evidence type="ECO:0000313" key="9">
    <source>
        <dbReference type="Proteomes" id="UP000235649"/>
    </source>
</evidence>
<dbReference type="GO" id="GO:0010181">
    <property type="term" value="F:FMN binding"/>
    <property type="evidence" value="ECO:0007669"/>
    <property type="project" value="UniProtKB-UniRule"/>
</dbReference>
<organism evidence="8 9">
    <name type="scientific">Companilactobacillus nuruki</name>
    <dbReference type="NCBI Taxonomy" id="1993540"/>
    <lineage>
        <taxon>Bacteria</taxon>
        <taxon>Bacillati</taxon>
        <taxon>Bacillota</taxon>
        <taxon>Bacilli</taxon>
        <taxon>Lactobacillales</taxon>
        <taxon>Lactobacillaceae</taxon>
        <taxon>Companilactobacillus</taxon>
    </lineage>
</organism>
<gene>
    <name evidence="6" type="primary">azoR</name>
    <name evidence="8" type="ORF">CBP76_00605</name>
</gene>